<dbReference type="GO" id="GO:0034976">
    <property type="term" value="P:response to endoplasmic reticulum stress"/>
    <property type="evidence" value="ECO:0007669"/>
    <property type="project" value="TreeGrafter"/>
</dbReference>
<protein>
    <submittedName>
        <fullName evidence="4">Thioredoxin</fullName>
    </submittedName>
</protein>
<feature type="region of interest" description="Disordered" evidence="2">
    <location>
        <begin position="457"/>
        <end position="477"/>
    </location>
</feature>
<evidence type="ECO:0000256" key="3">
    <source>
        <dbReference type="SAM" id="SignalP"/>
    </source>
</evidence>
<gene>
    <name evidence="4" type="ORF">TELCIR_13893</name>
</gene>
<feature type="chain" id="PRO_5013748796" evidence="3">
    <location>
        <begin position="18"/>
        <end position="477"/>
    </location>
</feature>
<dbReference type="PANTHER" id="PTHR18929">
    <property type="entry name" value="PROTEIN DISULFIDE ISOMERASE"/>
    <property type="match status" value="1"/>
</dbReference>
<proteinExistence type="inferred from homology"/>
<keyword evidence="5" id="KW-1185">Reference proteome</keyword>
<dbReference type="GO" id="GO:0003756">
    <property type="term" value="F:protein disulfide isomerase activity"/>
    <property type="evidence" value="ECO:0007669"/>
    <property type="project" value="TreeGrafter"/>
</dbReference>
<name>A0A2G9U2K3_TELCI</name>
<dbReference type="Gene3D" id="3.40.30.10">
    <property type="entry name" value="Glutaredoxin"/>
    <property type="match status" value="2"/>
</dbReference>
<dbReference type="GO" id="GO:0005783">
    <property type="term" value="C:endoplasmic reticulum"/>
    <property type="evidence" value="ECO:0007669"/>
    <property type="project" value="TreeGrafter"/>
</dbReference>
<evidence type="ECO:0000313" key="4">
    <source>
        <dbReference type="EMBL" id="PIO64477.1"/>
    </source>
</evidence>
<evidence type="ECO:0000313" key="5">
    <source>
        <dbReference type="Proteomes" id="UP000230423"/>
    </source>
</evidence>
<comment type="similarity">
    <text evidence="1">Belongs to the protein disulfide isomerase family.</text>
</comment>
<sequence>MRLLLAVFALFVLSTAANNDVASGNPEHEEEVPPVEEDTTGEPENVDEANATGESGKRKEELITYRELFNLAQSGHHLMVVCVNVEGKASRNYLNDMPNINRELAKANVTLRIYGRVLAISVQKIESANALTSFKNLSYATALFVIKKEFQDSHKVLMMARKFPDVKFGYVMKGSDIVPDYGGVYVFRKGDKRQMSPMGAQDARVEEFLRKHTRPPLFRFPRDATSDIVPDYGGVYVFRKGDKRQMSPMGAQDARVEEFLRTHTRPPLYRFPRDATLMTTFDELAFLFYVHNSEGLMEDNSNAKVVNKKSVKAFISSYERGHLKVYKKSQKLPENWNATLLKTLVGSNYYEVVNNDKNNTLVLLDVAEKSEFVPLFKEIAELYKNVENIVVAKMDVEHNAVPITFRPVTKVPSIRLYEAGTTKEAKFEGDAITLETIMAFVEKATGIVVKLKEELKETATKVEPKSSDTEPKKHEEL</sequence>
<evidence type="ECO:0000256" key="1">
    <source>
        <dbReference type="ARBA" id="ARBA00006347"/>
    </source>
</evidence>
<dbReference type="SUPFAM" id="SSF52833">
    <property type="entry name" value="Thioredoxin-like"/>
    <property type="match status" value="1"/>
</dbReference>
<dbReference type="Proteomes" id="UP000230423">
    <property type="component" value="Unassembled WGS sequence"/>
</dbReference>
<dbReference type="OrthoDB" id="72053at2759"/>
<accession>A0A2G9U2K3</accession>
<reference evidence="4 5" key="1">
    <citation type="submission" date="2015-09" db="EMBL/GenBank/DDBJ databases">
        <title>Draft genome of the parasitic nematode Teladorsagia circumcincta isolate WARC Sus (inbred).</title>
        <authorList>
            <person name="Mitreva M."/>
        </authorList>
    </citation>
    <scope>NUCLEOTIDE SEQUENCE [LARGE SCALE GENOMIC DNA]</scope>
    <source>
        <strain evidence="4 5">S</strain>
    </source>
</reference>
<dbReference type="InterPro" id="IPR036249">
    <property type="entry name" value="Thioredoxin-like_sf"/>
</dbReference>
<feature type="region of interest" description="Disordered" evidence="2">
    <location>
        <begin position="19"/>
        <end position="58"/>
    </location>
</feature>
<feature type="signal peptide" evidence="3">
    <location>
        <begin position="1"/>
        <end position="17"/>
    </location>
</feature>
<feature type="compositionally biased region" description="Acidic residues" evidence="2">
    <location>
        <begin position="28"/>
        <end position="47"/>
    </location>
</feature>
<organism evidence="4 5">
    <name type="scientific">Teladorsagia circumcincta</name>
    <name type="common">Brown stomach worm</name>
    <name type="synonym">Ostertagia circumcincta</name>
    <dbReference type="NCBI Taxonomy" id="45464"/>
    <lineage>
        <taxon>Eukaryota</taxon>
        <taxon>Metazoa</taxon>
        <taxon>Ecdysozoa</taxon>
        <taxon>Nematoda</taxon>
        <taxon>Chromadorea</taxon>
        <taxon>Rhabditida</taxon>
        <taxon>Rhabditina</taxon>
        <taxon>Rhabditomorpha</taxon>
        <taxon>Strongyloidea</taxon>
        <taxon>Trichostrongylidae</taxon>
        <taxon>Teladorsagia</taxon>
    </lineage>
</organism>
<dbReference type="GO" id="GO:0006457">
    <property type="term" value="P:protein folding"/>
    <property type="evidence" value="ECO:0007669"/>
    <property type="project" value="TreeGrafter"/>
</dbReference>
<evidence type="ECO:0000256" key="2">
    <source>
        <dbReference type="SAM" id="MobiDB-lite"/>
    </source>
</evidence>
<keyword evidence="3" id="KW-0732">Signal</keyword>
<dbReference type="AlphaFoldDB" id="A0A2G9U2K3"/>
<dbReference type="EMBL" id="KZ349869">
    <property type="protein sequence ID" value="PIO64477.1"/>
    <property type="molecule type" value="Genomic_DNA"/>
</dbReference>